<dbReference type="EMBL" id="CP000361">
    <property type="protein sequence ID" value="ABV66858.1"/>
    <property type="molecule type" value="Genomic_DNA"/>
</dbReference>
<dbReference type="NCBIfam" id="TIGR03302">
    <property type="entry name" value="OM_YfiO"/>
    <property type="match status" value="1"/>
</dbReference>
<dbReference type="InterPro" id="IPR039565">
    <property type="entry name" value="BamD-like"/>
</dbReference>
<accession>A8ESD4</accession>
<dbReference type="STRING" id="367737.Abu_0591"/>
<dbReference type="Proteomes" id="UP000001136">
    <property type="component" value="Chromosome"/>
</dbReference>
<sequence length="226" mass="26687">MFFMIKDIRMIKSLKLKGLLLVTCATFVFTGCSSKSEQEYNKPALYWYNKMMKQIASGDLDEADDTYTSLESEHRNSPYIPTAIMILVNAHIEEEEYALANFYLDEYIKKFGLSKDIDYARYLKIKANFLGFKYQFRDQQLIDDTLSQIQEFKEKYKNSPYMPLVDTINSRLYMSKASFDQEISELYTRRDKPLGTEFYEEKVRGSWVDSSEIEPVKVPFYRALFE</sequence>
<keyword evidence="1" id="KW-0732">Signal</keyword>
<dbReference type="PROSITE" id="PS51257">
    <property type="entry name" value="PROKAR_LIPOPROTEIN"/>
    <property type="match status" value="1"/>
</dbReference>
<dbReference type="InterPro" id="IPR011990">
    <property type="entry name" value="TPR-like_helical_dom_sf"/>
</dbReference>
<dbReference type="eggNOG" id="COG4105">
    <property type="taxonomic scope" value="Bacteria"/>
</dbReference>
<organism evidence="5 6">
    <name type="scientific">Aliarcobacter butzleri (strain RM4018)</name>
    <name type="common">Arcobacter butzleri</name>
    <dbReference type="NCBI Taxonomy" id="367737"/>
    <lineage>
        <taxon>Bacteria</taxon>
        <taxon>Pseudomonadati</taxon>
        <taxon>Campylobacterota</taxon>
        <taxon>Epsilonproteobacteria</taxon>
        <taxon>Campylobacterales</taxon>
        <taxon>Arcobacteraceae</taxon>
        <taxon>Aliarcobacter</taxon>
    </lineage>
</organism>
<keyword evidence="3" id="KW-0998">Cell outer membrane</keyword>
<dbReference type="Pfam" id="PF13525">
    <property type="entry name" value="YfiO"/>
    <property type="match status" value="1"/>
</dbReference>
<evidence type="ECO:0000256" key="2">
    <source>
        <dbReference type="ARBA" id="ARBA00023136"/>
    </source>
</evidence>
<proteinExistence type="predicted"/>
<keyword evidence="2" id="KW-0472">Membrane</keyword>
<gene>
    <name evidence="5" type="ordered locus">Abu_0591</name>
</gene>
<dbReference type="InterPro" id="IPR017689">
    <property type="entry name" value="BamD"/>
</dbReference>
<evidence type="ECO:0000259" key="4">
    <source>
        <dbReference type="Pfam" id="PF13525"/>
    </source>
</evidence>
<dbReference type="KEGG" id="abu:Abu_0591"/>
<evidence type="ECO:0000313" key="6">
    <source>
        <dbReference type="Proteomes" id="UP000001136"/>
    </source>
</evidence>
<keyword evidence="6" id="KW-1185">Reference proteome</keyword>
<name>A8ESD4_ALIB4</name>
<reference evidence="5 6" key="1">
    <citation type="journal article" date="2007" name="PLoS ONE">
        <title>The complete genome sequence and analysis of the Epsilonproteobacterium Arcobacter butzleri.</title>
        <authorList>
            <person name="Miller W.G."/>
            <person name="Parker C.T."/>
            <person name="Rubenfield M."/>
            <person name="Mendz G.L."/>
            <person name="Woesten M.M.S.M."/>
            <person name="Ussery D.W."/>
            <person name="Stolz J.F."/>
            <person name="Binnewies T.T."/>
            <person name="Hallin P.F."/>
            <person name="Wang G."/>
            <person name="Malek J.A."/>
            <person name="Rogosin A."/>
            <person name="Stanker L.H."/>
            <person name="Mandrell R.E."/>
        </authorList>
    </citation>
    <scope>NUCLEOTIDE SEQUENCE [LARGE SCALE GENOMIC DNA]</scope>
    <source>
        <strain evidence="5 6">RM4018</strain>
    </source>
</reference>
<evidence type="ECO:0000313" key="5">
    <source>
        <dbReference type="EMBL" id="ABV66858.1"/>
    </source>
</evidence>
<dbReference type="AlphaFoldDB" id="A8ESD4"/>
<feature type="domain" description="Outer membrane lipoprotein BamD-like" evidence="4">
    <location>
        <begin position="46"/>
        <end position="193"/>
    </location>
</feature>
<evidence type="ECO:0000256" key="1">
    <source>
        <dbReference type="ARBA" id="ARBA00022729"/>
    </source>
</evidence>
<evidence type="ECO:0000256" key="3">
    <source>
        <dbReference type="ARBA" id="ARBA00023237"/>
    </source>
</evidence>
<dbReference type="Gene3D" id="1.25.40.10">
    <property type="entry name" value="Tetratricopeptide repeat domain"/>
    <property type="match status" value="1"/>
</dbReference>
<protein>
    <submittedName>
        <fullName evidence="5">Conserved hypothetical membrane protein</fullName>
    </submittedName>
</protein>
<dbReference type="HOGENOM" id="CLU_081544_0_0_7"/>